<evidence type="ECO:0000256" key="1">
    <source>
        <dbReference type="ARBA" id="ARBA00005965"/>
    </source>
</evidence>
<dbReference type="PANTHER" id="PTHR12768:SF4">
    <property type="entry name" value="BECLIN-1"/>
    <property type="match status" value="1"/>
</dbReference>
<dbReference type="GO" id="GO:0034271">
    <property type="term" value="C:phosphatidylinositol 3-kinase complex, class III, type I"/>
    <property type="evidence" value="ECO:0007669"/>
    <property type="project" value="TreeGrafter"/>
</dbReference>
<dbReference type="Gene3D" id="6.10.250.3110">
    <property type="match status" value="1"/>
</dbReference>
<comment type="caution">
    <text evidence="5">The sequence shown here is derived from an EMBL/GenBank/DDBJ whole genome shotgun (WGS) entry which is preliminary data.</text>
</comment>
<proteinExistence type="inferred from homology"/>
<sequence>MAQYTCQRCKLPLVIDESLQGLSNAQKHLLTLSYGQRPNEDHPKDLDEYPVLPPERVTLFEEASKTSGTKPLVSSKGSDALHIDDGSFVILEDKKQPSMDKVSVSERVASLDNIFSILSSKYEIDYPVCTDCASTLIDELKQQFEQMTKEKDTYVQFLKKLTAQSGPNRKKAQDSLNELAVLKEEETKLLGELEKAEKEQEQLTQELVEVEQELEHLDNQEKEFCLQKNVYDLELIEFVNERERIKASYEYNLNRLDSLRKTNVFNDVFMISHDDQFGTINGLRLGNLDNVKVSWHEINAALGQLALLLATVVRILDFQLDGYRIIPMGSTSRIEKYRKDRNGTISKQTLDLFSNGEFSIGKIFTHNQLDAGMVALVDIVSQIGRKLKQLDESNDLPYKMTEDKVAGYPIRPSARSSNEEWTSACRYLLTNAKWILTYCIART</sequence>
<dbReference type="Pfam" id="PF17675">
    <property type="entry name" value="APG6_N"/>
    <property type="match status" value="1"/>
</dbReference>
<dbReference type="GO" id="GO:0043548">
    <property type="term" value="F:phosphatidylinositol 3-kinase binding"/>
    <property type="evidence" value="ECO:0007669"/>
    <property type="project" value="TreeGrafter"/>
</dbReference>
<evidence type="ECO:0000313" key="5">
    <source>
        <dbReference type="EMBL" id="KAG7819435.1"/>
    </source>
</evidence>
<dbReference type="GO" id="GO:0006995">
    <property type="term" value="P:cellular response to nitrogen starvation"/>
    <property type="evidence" value="ECO:0007669"/>
    <property type="project" value="TreeGrafter"/>
</dbReference>
<organism evidence="5 6">
    <name type="scientific">Pichia angusta</name>
    <name type="common">Yeast</name>
    <name type="synonym">Hansenula polymorpha</name>
    <dbReference type="NCBI Taxonomy" id="870730"/>
    <lineage>
        <taxon>Eukaryota</taxon>
        <taxon>Fungi</taxon>
        <taxon>Dikarya</taxon>
        <taxon>Ascomycota</taxon>
        <taxon>Saccharomycotina</taxon>
        <taxon>Pichiomycetes</taxon>
        <taxon>Pichiales</taxon>
        <taxon>Pichiaceae</taxon>
        <taxon>Ogataea</taxon>
    </lineage>
</organism>
<evidence type="ECO:0000259" key="4">
    <source>
        <dbReference type="Pfam" id="PF17675"/>
    </source>
</evidence>
<dbReference type="Proteomes" id="UP001196530">
    <property type="component" value="Unassembled WGS sequence"/>
</dbReference>
<dbReference type="InterPro" id="IPR040455">
    <property type="entry name" value="Atg6_BARA"/>
</dbReference>
<dbReference type="Gene3D" id="1.10.418.40">
    <property type="entry name" value="Autophagy protein 6/Beclin 1"/>
    <property type="match status" value="1"/>
</dbReference>
<dbReference type="GO" id="GO:0030674">
    <property type="term" value="F:protein-macromolecule adaptor activity"/>
    <property type="evidence" value="ECO:0007669"/>
    <property type="project" value="TreeGrafter"/>
</dbReference>
<comment type="similarity">
    <text evidence="1">Belongs to the beclin family.</text>
</comment>
<dbReference type="GO" id="GO:0045324">
    <property type="term" value="P:late endosome to vacuole transport"/>
    <property type="evidence" value="ECO:0007669"/>
    <property type="project" value="TreeGrafter"/>
</dbReference>
<dbReference type="GO" id="GO:0000407">
    <property type="term" value="C:phagophore assembly site"/>
    <property type="evidence" value="ECO:0007669"/>
    <property type="project" value="TreeGrafter"/>
</dbReference>
<name>A0AAN6DFD3_PICAN</name>
<dbReference type="GO" id="GO:0000423">
    <property type="term" value="P:mitophagy"/>
    <property type="evidence" value="ECO:0007669"/>
    <property type="project" value="TreeGrafter"/>
</dbReference>
<reference evidence="5" key="1">
    <citation type="journal article" date="2021" name="G3 (Bethesda)">
        <title>Genomic diversity, chromosomal rearrangements, and interspecies hybridization in the ogataea polymorpha species complex.</title>
        <authorList>
            <person name="Hanson S.J."/>
            <person name="Cinneide E.O."/>
            <person name="Salzberg L.I."/>
            <person name="Wolfe K.H."/>
            <person name="McGowan J."/>
            <person name="Fitzpatrick D.A."/>
            <person name="Matlin K."/>
        </authorList>
    </citation>
    <scope>NUCLEOTIDE SEQUENCE</scope>
    <source>
        <strain evidence="5">61-244</strain>
    </source>
</reference>
<feature type="domain" description="Atg6/beclin coiled-coil" evidence="4">
    <location>
        <begin position="127"/>
        <end position="256"/>
    </location>
</feature>
<dbReference type="RefSeq" id="XP_043060314.1">
    <property type="nucleotide sequence ID" value="XM_043202549.1"/>
</dbReference>
<evidence type="ECO:0000256" key="2">
    <source>
        <dbReference type="SAM" id="Coils"/>
    </source>
</evidence>
<dbReference type="GO" id="GO:0034272">
    <property type="term" value="C:phosphatidylinositol 3-kinase complex, class III, type II"/>
    <property type="evidence" value="ECO:0007669"/>
    <property type="project" value="TreeGrafter"/>
</dbReference>
<protein>
    <recommendedName>
        <fullName evidence="7">Autophagy-related protein 6</fullName>
    </recommendedName>
</protein>
<dbReference type="Pfam" id="PF04111">
    <property type="entry name" value="APG6"/>
    <property type="match status" value="1"/>
</dbReference>
<evidence type="ECO:0000313" key="6">
    <source>
        <dbReference type="Proteomes" id="UP001196530"/>
    </source>
</evidence>
<feature type="domain" description="Atg6 BARA" evidence="3">
    <location>
        <begin position="259"/>
        <end position="439"/>
    </location>
</feature>
<dbReference type="InterPro" id="IPR007243">
    <property type="entry name" value="Atg6/Beclin"/>
</dbReference>
<evidence type="ECO:0008006" key="7">
    <source>
        <dbReference type="Google" id="ProtNLM"/>
    </source>
</evidence>
<feature type="coiled-coil region" evidence="2">
    <location>
        <begin position="179"/>
        <end position="227"/>
    </location>
</feature>
<evidence type="ECO:0000259" key="3">
    <source>
        <dbReference type="Pfam" id="PF04111"/>
    </source>
</evidence>
<dbReference type="InterPro" id="IPR038274">
    <property type="entry name" value="Atg6/Beclin_C_sf"/>
</dbReference>
<dbReference type="GeneID" id="66126160"/>
<dbReference type="AlphaFoldDB" id="A0AAN6DFD3"/>
<gene>
    <name evidence="5" type="ORF">KL928_002109</name>
</gene>
<dbReference type="GO" id="GO:0000045">
    <property type="term" value="P:autophagosome assembly"/>
    <property type="evidence" value="ECO:0007669"/>
    <property type="project" value="TreeGrafter"/>
</dbReference>
<dbReference type="EMBL" id="JAHLUX010000004">
    <property type="protein sequence ID" value="KAG7819435.1"/>
    <property type="molecule type" value="Genomic_DNA"/>
</dbReference>
<dbReference type="PANTHER" id="PTHR12768">
    <property type="entry name" value="BECLIN 1"/>
    <property type="match status" value="1"/>
</dbReference>
<accession>A0AAN6DFD3</accession>
<keyword evidence="2" id="KW-0175">Coiled coil</keyword>
<dbReference type="InterPro" id="IPR041691">
    <property type="entry name" value="Atg6/beclin_CC"/>
</dbReference>